<proteinExistence type="predicted"/>
<feature type="transmembrane region" description="Helical" evidence="1">
    <location>
        <begin position="243"/>
        <end position="264"/>
    </location>
</feature>
<keyword evidence="3" id="KW-1185">Reference proteome</keyword>
<keyword evidence="1" id="KW-0472">Membrane</keyword>
<feature type="transmembrane region" description="Helical" evidence="1">
    <location>
        <begin position="21"/>
        <end position="41"/>
    </location>
</feature>
<evidence type="ECO:0000313" key="3">
    <source>
        <dbReference type="Proteomes" id="UP000546642"/>
    </source>
</evidence>
<dbReference type="RefSeq" id="WP_184073386.1">
    <property type="nucleotide sequence ID" value="NZ_JACHDS010000001.1"/>
</dbReference>
<comment type="caution">
    <text evidence="2">The sequence shown here is derived from an EMBL/GenBank/DDBJ whole genome shotgun (WGS) entry which is preliminary data.</text>
</comment>
<feature type="transmembrane region" description="Helical" evidence="1">
    <location>
        <begin position="190"/>
        <end position="212"/>
    </location>
</feature>
<feature type="transmembrane region" description="Helical" evidence="1">
    <location>
        <begin position="69"/>
        <end position="94"/>
    </location>
</feature>
<dbReference type="Proteomes" id="UP000546642">
    <property type="component" value="Unassembled WGS sequence"/>
</dbReference>
<name>A0A7X0D3W5_9ACTN</name>
<dbReference type="EMBL" id="JACHDS010000001">
    <property type="protein sequence ID" value="MBB6170628.1"/>
    <property type="molecule type" value="Genomic_DNA"/>
</dbReference>
<keyword evidence="1" id="KW-1133">Transmembrane helix</keyword>
<accession>A0A7X0D3W5</accession>
<protein>
    <submittedName>
        <fullName evidence="2">Uncharacterized protein</fullName>
    </submittedName>
</protein>
<sequence length="270" mass="28718">MSGMQGIIRSELTKIRTLPSVGIVSGILIALSVFFQFQGLASAREALSTLDDDGMHWWYGRPVPADLDILASMASGVFNPGIFFPVLGAVIAGAEYRTGQLGLSVLAVPSRPRLLLAKSVATALYVFGFGLLFAALTMSFTYVAVRDWQPDLIWRPEALSSIAGSVLFIVAITLMSFAVTLLTRRVLMGILLMGAFLALTLTQAFAAIAPALDALTPFSAARNMLLQNNGLDLGGPPFTSTPAVGAIVLVAWVVLTTLCAMVAIQRRDAR</sequence>
<keyword evidence="1" id="KW-0812">Transmembrane</keyword>
<organism evidence="2 3">
    <name type="scientific">Nocardiopsis mwathae</name>
    <dbReference type="NCBI Taxonomy" id="1472723"/>
    <lineage>
        <taxon>Bacteria</taxon>
        <taxon>Bacillati</taxon>
        <taxon>Actinomycetota</taxon>
        <taxon>Actinomycetes</taxon>
        <taxon>Streptosporangiales</taxon>
        <taxon>Nocardiopsidaceae</taxon>
        <taxon>Nocardiopsis</taxon>
    </lineage>
</organism>
<gene>
    <name evidence="2" type="ORF">HNR23_000688</name>
</gene>
<evidence type="ECO:0000256" key="1">
    <source>
        <dbReference type="SAM" id="Phobius"/>
    </source>
</evidence>
<reference evidence="2 3" key="1">
    <citation type="submission" date="2020-08" db="EMBL/GenBank/DDBJ databases">
        <title>Sequencing the genomes of 1000 actinobacteria strains.</title>
        <authorList>
            <person name="Klenk H.-P."/>
        </authorList>
    </citation>
    <scope>NUCLEOTIDE SEQUENCE [LARGE SCALE GENOMIC DNA]</scope>
    <source>
        <strain evidence="2 3">DSM 46659</strain>
    </source>
</reference>
<feature type="transmembrane region" description="Helical" evidence="1">
    <location>
        <begin position="162"/>
        <end position="183"/>
    </location>
</feature>
<evidence type="ECO:0000313" key="2">
    <source>
        <dbReference type="EMBL" id="MBB6170628.1"/>
    </source>
</evidence>
<feature type="transmembrane region" description="Helical" evidence="1">
    <location>
        <begin position="115"/>
        <end position="142"/>
    </location>
</feature>
<dbReference type="AlphaFoldDB" id="A0A7X0D3W5"/>